<sequence>SFQVLAMQYTTLLLLAIGVTAAGSVKWTAQNAAGKTCLIFSANSINAKLNILNPDNVTETINFAINETQKVTGECNGKYGGFVANTLEVLFFPDGKLPEHATDGQPWRLFMWFTLNPSATTSFMLADYILETAPGSLFNSTTQNFTKSTSAELEFQATSTNGFKCSTSGLALSDDSTIDLKDTRVIAGAFLDQADFPETQTFEQCQLDSRTSDIVPIVVGACLAGLVVVVLVAYLVGRARAKRQGYASV</sequence>
<evidence type="ECO:0000259" key="10">
    <source>
        <dbReference type="Pfam" id="PF21222"/>
    </source>
</evidence>
<evidence type="ECO:0000256" key="7">
    <source>
        <dbReference type="PROSITE-ProRule" id="PRU00740"/>
    </source>
</evidence>
<keyword evidence="2 7" id="KW-0812">Transmembrane</keyword>
<dbReference type="GO" id="GO:0005886">
    <property type="term" value="C:plasma membrane"/>
    <property type="evidence" value="ECO:0007669"/>
    <property type="project" value="TreeGrafter"/>
</dbReference>
<dbReference type="Pfam" id="PF21222">
    <property type="entry name" value="Lamp2_2nd"/>
    <property type="match status" value="1"/>
</dbReference>
<comment type="subcellular location">
    <subcellularLocation>
        <location evidence="1">Cell membrane</location>
        <topology evidence="1">Single-pass type I membrane protein</topology>
    </subcellularLocation>
    <subcellularLocation>
        <location evidence="7">Membrane</location>
        <topology evidence="7">Single-pass type I membrane protein</topology>
    </subcellularLocation>
</comment>
<evidence type="ECO:0000256" key="6">
    <source>
        <dbReference type="ARBA" id="ARBA00023180"/>
    </source>
</evidence>
<evidence type="ECO:0000313" key="11">
    <source>
        <dbReference type="EMBL" id="GMT31277.1"/>
    </source>
</evidence>
<dbReference type="Gene3D" id="2.40.160.110">
    <property type="match status" value="1"/>
</dbReference>
<gene>
    <name evidence="11" type="ORF">PFISCL1PPCAC_22574</name>
</gene>
<dbReference type="PANTHER" id="PTHR11506:SF35">
    <property type="entry name" value="LYSOSOME-ASSOCIATED MEMBRANE GLYCOPROTEIN 5"/>
    <property type="match status" value="1"/>
</dbReference>
<dbReference type="EMBL" id="BTSY01000006">
    <property type="protein sequence ID" value="GMT31277.1"/>
    <property type="molecule type" value="Genomic_DNA"/>
</dbReference>
<feature type="non-terminal residue" evidence="11">
    <location>
        <position position="1"/>
    </location>
</feature>
<dbReference type="AlphaFoldDB" id="A0AAV5WJV2"/>
<keyword evidence="4 8" id="KW-1133">Transmembrane helix</keyword>
<accession>A0AAV5WJV2</accession>
<feature type="signal peptide" evidence="9">
    <location>
        <begin position="1"/>
        <end position="21"/>
    </location>
</feature>
<feature type="disulfide bond" evidence="7">
    <location>
        <begin position="37"/>
        <end position="75"/>
    </location>
</feature>
<evidence type="ECO:0000313" key="12">
    <source>
        <dbReference type="Proteomes" id="UP001432322"/>
    </source>
</evidence>
<evidence type="ECO:0000256" key="5">
    <source>
        <dbReference type="ARBA" id="ARBA00023136"/>
    </source>
</evidence>
<dbReference type="Proteomes" id="UP001432322">
    <property type="component" value="Unassembled WGS sequence"/>
</dbReference>
<feature type="chain" id="PRO_5043910473" description="Lysosome-associated membrane glycoprotein 2-like transmembrane domain-containing protein" evidence="9">
    <location>
        <begin position="22"/>
        <end position="249"/>
    </location>
</feature>
<dbReference type="InterPro" id="IPR048524">
    <property type="entry name" value="Lamp2-like_TM"/>
</dbReference>
<dbReference type="GO" id="GO:0072594">
    <property type="term" value="P:establishment of protein localization to organelle"/>
    <property type="evidence" value="ECO:0007669"/>
    <property type="project" value="TreeGrafter"/>
</dbReference>
<evidence type="ECO:0000256" key="1">
    <source>
        <dbReference type="ARBA" id="ARBA00004251"/>
    </source>
</evidence>
<feature type="transmembrane region" description="Helical" evidence="8">
    <location>
        <begin position="214"/>
        <end position="236"/>
    </location>
</feature>
<dbReference type="GO" id="GO:0031902">
    <property type="term" value="C:late endosome membrane"/>
    <property type="evidence" value="ECO:0007669"/>
    <property type="project" value="TreeGrafter"/>
</dbReference>
<evidence type="ECO:0000256" key="4">
    <source>
        <dbReference type="ARBA" id="ARBA00022989"/>
    </source>
</evidence>
<keyword evidence="6" id="KW-0325">Glycoprotein</keyword>
<organism evidence="11 12">
    <name type="scientific">Pristionchus fissidentatus</name>
    <dbReference type="NCBI Taxonomy" id="1538716"/>
    <lineage>
        <taxon>Eukaryota</taxon>
        <taxon>Metazoa</taxon>
        <taxon>Ecdysozoa</taxon>
        <taxon>Nematoda</taxon>
        <taxon>Chromadorea</taxon>
        <taxon>Rhabditida</taxon>
        <taxon>Rhabditina</taxon>
        <taxon>Diplogasteromorpha</taxon>
        <taxon>Diplogasteroidea</taxon>
        <taxon>Neodiplogasteridae</taxon>
        <taxon>Pristionchus</taxon>
    </lineage>
</organism>
<dbReference type="PANTHER" id="PTHR11506">
    <property type="entry name" value="LYSOSOME-ASSOCIATED MEMBRANE GLYCOPROTEIN"/>
    <property type="match status" value="1"/>
</dbReference>
<feature type="domain" description="Lysosome-associated membrane glycoprotein 2-like transmembrane" evidence="10">
    <location>
        <begin position="215"/>
        <end position="246"/>
    </location>
</feature>
<keyword evidence="7" id="KW-1015">Disulfide bond</keyword>
<evidence type="ECO:0000256" key="8">
    <source>
        <dbReference type="SAM" id="Phobius"/>
    </source>
</evidence>
<evidence type="ECO:0000256" key="3">
    <source>
        <dbReference type="ARBA" id="ARBA00022729"/>
    </source>
</evidence>
<proteinExistence type="inferred from homology"/>
<comment type="caution">
    <text evidence="11">The sequence shown here is derived from an EMBL/GenBank/DDBJ whole genome shotgun (WGS) entry which is preliminary data.</text>
</comment>
<comment type="similarity">
    <text evidence="7">Belongs to the LAMP family.</text>
</comment>
<keyword evidence="5 7" id="KW-0472">Membrane</keyword>
<comment type="caution">
    <text evidence="7">Lacks conserved residue(s) required for the propagation of feature annotation.</text>
</comment>
<keyword evidence="3 9" id="KW-0732">Signal</keyword>
<dbReference type="GO" id="GO:0005765">
    <property type="term" value="C:lysosomal membrane"/>
    <property type="evidence" value="ECO:0007669"/>
    <property type="project" value="TreeGrafter"/>
</dbReference>
<dbReference type="PRINTS" id="PR00336">
    <property type="entry name" value="LYSASSOCTDMP"/>
</dbReference>
<dbReference type="PROSITE" id="PS51407">
    <property type="entry name" value="LAMP_3"/>
    <property type="match status" value="1"/>
</dbReference>
<protein>
    <recommendedName>
        <fullName evidence="10">Lysosome-associated membrane glycoprotein 2-like transmembrane domain-containing protein</fullName>
    </recommendedName>
</protein>
<evidence type="ECO:0000256" key="2">
    <source>
        <dbReference type="ARBA" id="ARBA00022692"/>
    </source>
</evidence>
<name>A0AAV5WJV2_9BILA</name>
<keyword evidence="12" id="KW-1185">Reference proteome</keyword>
<reference evidence="11" key="1">
    <citation type="submission" date="2023-10" db="EMBL/GenBank/DDBJ databases">
        <title>Genome assembly of Pristionchus species.</title>
        <authorList>
            <person name="Yoshida K."/>
            <person name="Sommer R.J."/>
        </authorList>
    </citation>
    <scope>NUCLEOTIDE SEQUENCE</scope>
    <source>
        <strain evidence="11">RS5133</strain>
    </source>
</reference>
<dbReference type="InterPro" id="IPR002000">
    <property type="entry name" value="Lysosome-assoc_membr_glycop"/>
</dbReference>
<evidence type="ECO:0000256" key="9">
    <source>
        <dbReference type="SAM" id="SignalP"/>
    </source>
</evidence>